<dbReference type="EMBL" id="VTUZ01000002">
    <property type="protein sequence ID" value="KAA1015123.1"/>
    <property type="molecule type" value="Genomic_DNA"/>
</dbReference>
<reference evidence="1 2" key="1">
    <citation type="submission" date="2019-08" db="EMBL/GenBank/DDBJ databases">
        <title>Paraburkholderia sp. DCY113.</title>
        <authorList>
            <person name="Kang J."/>
        </authorList>
    </citation>
    <scope>NUCLEOTIDE SEQUENCE [LARGE SCALE GENOMIC DNA]</scope>
    <source>
        <strain evidence="1 2">DCY113</strain>
    </source>
</reference>
<sequence length="73" mass="8142">MSALYIHIETIFGEPGFVVLRTSMTPHEPPVVMLVRTEELDDSVLTMLDALDTTDNLPPLAVGKRAKKDGRYE</sequence>
<dbReference type="RefSeq" id="WP_149668651.1">
    <property type="nucleotide sequence ID" value="NZ_VTUZ01000002.1"/>
</dbReference>
<dbReference type="AlphaFoldDB" id="A0A5B0HJX8"/>
<gene>
    <name evidence="1" type="ORF">FVF58_04165</name>
</gene>
<name>A0A5B0HJX8_9BURK</name>
<proteinExistence type="predicted"/>
<accession>A0A5B0HJX8</accession>
<protein>
    <submittedName>
        <fullName evidence="1">Uncharacterized protein</fullName>
    </submittedName>
</protein>
<keyword evidence="2" id="KW-1185">Reference proteome</keyword>
<evidence type="ECO:0000313" key="2">
    <source>
        <dbReference type="Proteomes" id="UP000325273"/>
    </source>
</evidence>
<comment type="caution">
    <text evidence="1">The sequence shown here is derived from an EMBL/GenBank/DDBJ whole genome shotgun (WGS) entry which is preliminary data.</text>
</comment>
<dbReference type="Proteomes" id="UP000325273">
    <property type="component" value="Unassembled WGS sequence"/>
</dbReference>
<organism evidence="1 2">
    <name type="scientific">Paraburkholderia panacisoli</name>
    <dbReference type="NCBI Taxonomy" id="2603818"/>
    <lineage>
        <taxon>Bacteria</taxon>
        <taxon>Pseudomonadati</taxon>
        <taxon>Pseudomonadota</taxon>
        <taxon>Betaproteobacteria</taxon>
        <taxon>Burkholderiales</taxon>
        <taxon>Burkholderiaceae</taxon>
        <taxon>Paraburkholderia</taxon>
    </lineage>
</organism>
<evidence type="ECO:0000313" key="1">
    <source>
        <dbReference type="EMBL" id="KAA1015123.1"/>
    </source>
</evidence>